<reference evidence="1 3" key="2">
    <citation type="journal article" date="2014" name="BMC Genomics">
        <title>An improved genome release (version Mt4.0) for the model legume Medicago truncatula.</title>
        <authorList>
            <person name="Tang H."/>
            <person name="Krishnakumar V."/>
            <person name="Bidwell S."/>
            <person name="Rosen B."/>
            <person name="Chan A."/>
            <person name="Zhou S."/>
            <person name="Gentzbittel L."/>
            <person name="Childs K.L."/>
            <person name="Yandell M."/>
            <person name="Gundlach H."/>
            <person name="Mayer K.F."/>
            <person name="Schwartz D.C."/>
            <person name="Town C.D."/>
        </authorList>
    </citation>
    <scope>GENOME REANNOTATION</scope>
    <source>
        <strain evidence="1">A17</strain>
        <strain evidence="2 3">cv. Jemalong A17</strain>
    </source>
</reference>
<keyword evidence="3" id="KW-1185">Reference proteome</keyword>
<dbReference type="EMBL" id="CM001224">
    <property type="protein sequence ID" value="KEH20063.1"/>
    <property type="molecule type" value="Genomic_DNA"/>
</dbReference>
<organism evidence="1 3">
    <name type="scientific">Medicago truncatula</name>
    <name type="common">Barrel medic</name>
    <name type="synonym">Medicago tribuloides</name>
    <dbReference type="NCBI Taxonomy" id="3880"/>
    <lineage>
        <taxon>Eukaryota</taxon>
        <taxon>Viridiplantae</taxon>
        <taxon>Streptophyta</taxon>
        <taxon>Embryophyta</taxon>
        <taxon>Tracheophyta</taxon>
        <taxon>Spermatophyta</taxon>
        <taxon>Magnoliopsida</taxon>
        <taxon>eudicotyledons</taxon>
        <taxon>Gunneridae</taxon>
        <taxon>Pentapetalae</taxon>
        <taxon>rosids</taxon>
        <taxon>fabids</taxon>
        <taxon>Fabales</taxon>
        <taxon>Fabaceae</taxon>
        <taxon>Papilionoideae</taxon>
        <taxon>50 kb inversion clade</taxon>
        <taxon>NPAAA clade</taxon>
        <taxon>Hologalegina</taxon>
        <taxon>IRL clade</taxon>
        <taxon>Trifolieae</taxon>
        <taxon>Medicago</taxon>
    </lineage>
</organism>
<gene>
    <name evidence="1" type="ordered locus">MTR_8g066225</name>
</gene>
<reference evidence="2" key="3">
    <citation type="submission" date="2015-04" db="UniProtKB">
        <authorList>
            <consortium name="EnsemblPlants"/>
        </authorList>
    </citation>
    <scope>IDENTIFICATION</scope>
    <source>
        <strain evidence="2">cv. Jemalong A17</strain>
    </source>
</reference>
<evidence type="ECO:0000313" key="2">
    <source>
        <dbReference type="EnsemblPlants" id="KEH20063"/>
    </source>
</evidence>
<dbReference type="Proteomes" id="UP000002051">
    <property type="component" value="Chromosome 8"/>
</dbReference>
<evidence type="ECO:0000313" key="1">
    <source>
        <dbReference type="EMBL" id="KEH20063.1"/>
    </source>
</evidence>
<proteinExistence type="predicted"/>
<reference evidence="1 3" key="1">
    <citation type="journal article" date="2011" name="Nature">
        <title>The Medicago genome provides insight into the evolution of rhizobial symbioses.</title>
        <authorList>
            <person name="Young N.D."/>
            <person name="Debelle F."/>
            <person name="Oldroyd G.E."/>
            <person name="Geurts R."/>
            <person name="Cannon S.B."/>
            <person name="Udvardi M.K."/>
            <person name="Benedito V.A."/>
            <person name="Mayer K.F."/>
            <person name="Gouzy J."/>
            <person name="Schoof H."/>
            <person name="Van de Peer Y."/>
            <person name="Proost S."/>
            <person name="Cook D.R."/>
            <person name="Meyers B.C."/>
            <person name="Spannagl M."/>
            <person name="Cheung F."/>
            <person name="De Mita S."/>
            <person name="Krishnakumar V."/>
            <person name="Gundlach H."/>
            <person name="Zhou S."/>
            <person name="Mudge J."/>
            <person name="Bharti A.K."/>
            <person name="Murray J.D."/>
            <person name="Naoumkina M.A."/>
            <person name="Rosen B."/>
            <person name="Silverstein K.A."/>
            <person name="Tang H."/>
            <person name="Rombauts S."/>
            <person name="Zhao P.X."/>
            <person name="Zhou P."/>
            <person name="Barbe V."/>
            <person name="Bardou P."/>
            <person name="Bechner M."/>
            <person name="Bellec A."/>
            <person name="Berger A."/>
            <person name="Berges H."/>
            <person name="Bidwell S."/>
            <person name="Bisseling T."/>
            <person name="Choisne N."/>
            <person name="Couloux A."/>
            <person name="Denny R."/>
            <person name="Deshpande S."/>
            <person name="Dai X."/>
            <person name="Doyle J.J."/>
            <person name="Dudez A.M."/>
            <person name="Farmer A.D."/>
            <person name="Fouteau S."/>
            <person name="Franken C."/>
            <person name="Gibelin C."/>
            <person name="Gish J."/>
            <person name="Goldstein S."/>
            <person name="Gonzalez A.J."/>
            <person name="Green P.J."/>
            <person name="Hallab A."/>
            <person name="Hartog M."/>
            <person name="Hua A."/>
            <person name="Humphray S.J."/>
            <person name="Jeong D.H."/>
            <person name="Jing Y."/>
            <person name="Jocker A."/>
            <person name="Kenton S.M."/>
            <person name="Kim D.J."/>
            <person name="Klee K."/>
            <person name="Lai H."/>
            <person name="Lang C."/>
            <person name="Lin S."/>
            <person name="Macmil S.L."/>
            <person name="Magdelenat G."/>
            <person name="Matthews L."/>
            <person name="McCorrison J."/>
            <person name="Monaghan E.L."/>
            <person name="Mun J.H."/>
            <person name="Najar F.Z."/>
            <person name="Nicholson C."/>
            <person name="Noirot C."/>
            <person name="O'Bleness M."/>
            <person name="Paule C.R."/>
            <person name="Poulain J."/>
            <person name="Prion F."/>
            <person name="Qin B."/>
            <person name="Qu C."/>
            <person name="Retzel E.F."/>
            <person name="Riddle C."/>
            <person name="Sallet E."/>
            <person name="Samain S."/>
            <person name="Samson N."/>
            <person name="Sanders I."/>
            <person name="Saurat O."/>
            <person name="Scarpelli C."/>
            <person name="Schiex T."/>
            <person name="Segurens B."/>
            <person name="Severin A.J."/>
            <person name="Sherrier D.J."/>
            <person name="Shi R."/>
            <person name="Sims S."/>
            <person name="Singer S.R."/>
            <person name="Sinharoy S."/>
            <person name="Sterck L."/>
            <person name="Viollet A."/>
            <person name="Wang B.B."/>
            <person name="Wang K."/>
            <person name="Wang M."/>
            <person name="Wang X."/>
            <person name="Warfsmann J."/>
            <person name="Weissenbach J."/>
            <person name="White D.D."/>
            <person name="White J.D."/>
            <person name="Wiley G.B."/>
            <person name="Wincker P."/>
            <person name="Xing Y."/>
            <person name="Yang L."/>
            <person name="Yao Z."/>
            <person name="Ying F."/>
            <person name="Zhai J."/>
            <person name="Zhou L."/>
            <person name="Zuber A."/>
            <person name="Denarie J."/>
            <person name="Dixon R.A."/>
            <person name="May G.D."/>
            <person name="Schwartz D.C."/>
            <person name="Rogers J."/>
            <person name="Quetier F."/>
            <person name="Town C.D."/>
            <person name="Roe B.A."/>
        </authorList>
    </citation>
    <scope>NUCLEOTIDE SEQUENCE [LARGE SCALE GENOMIC DNA]</scope>
    <source>
        <strain evidence="1">A17</strain>
        <strain evidence="2 3">cv. Jemalong A17</strain>
    </source>
</reference>
<sequence>MAPNKSLIILFILVVTLSSMIMSFEARHLLEEGKKPDMKALIEKFLHLSQITTPPPST</sequence>
<dbReference type="HOGENOM" id="CLU_2982130_0_0_1"/>
<dbReference type="AlphaFoldDB" id="A0A072TT80"/>
<evidence type="ECO:0000313" key="3">
    <source>
        <dbReference type="Proteomes" id="UP000002051"/>
    </source>
</evidence>
<protein>
    <submittedName>
        <fullName evidence="1">Leguminosin group485 secreted peptide</fullName>
    </submittedName>
</protein>
<accession>A0A072TT80</accession>
<name>A0A072TT80_MEDTR</name>
<dbReference type="EnsemblPlants" id="KEH20063">
    <property type="protein sequence ID" value="KEH20063"/>
    <property type="gene ID" value="MTR_8g066225"/>
</dbReference>